<feature type="domain" description="BTB" evidence="3">
    <location>
        <begin position="31"/>
        <end position="96"/>
    </location>
</feature>
<dbReference type="CDD" id="cd18315">
    <property type="entry name" value="BTB_POZ_BAB-like"/>
    <property type="match status" value="1"/>
</dbReference>
<dbReference type="InterPro" id="IPR011333">
    <property type="entry name" value="SKP1/BTB/POZ_sf"/>
</dbReference>
<dbReference type="PROSITE" id="PS50097">
    <property type="entry name" value="BTB"/>
    <property type="match status" value="1"/>
</dbReference>
<dbReference type="InterPro" id="IPR000210">
    <property type="entry name" value="BTB/POZ_dom"/>
</dbReference>
<dbReference type="PANTHER" id="PTHR23110">
    <property type="entry name" value="BTB DOMAIN TRANSCRIPTION FACTOR"/>
    <property type="match status" value="1"/>
</dbReference>
<dbReference type="Pfam" id="PF00651">
    <property type="entry name" value="BTB"/>
    <property type="match status" value="1"/>
</dbReference>
<keyword evidence="2" id="KW-0539">Nucleus</keyword>
<dbReference type="SUPFAM" id="SSF54695">
    <property type="entry name" value="POZ domain"/>
    <property type="match status" value="1"/>
</dbReference>
<dbReference type="Gene3D" id="3.30.710.10">
    <property type="entry name" value="Potassium Channel Kv1.1, Chain A"/>
    <property type="match status" value="1"/>
</dbReference>
<protein>
    <recommendedName>
        <fullName evidence="3">BTB domain-containing protein</fullName>
    </recommendedName>
</protein>
<evidence type="ECO:0000313" key="5">
    <source>
        <dbReference type="Proteomes" id="UP001159363"/>
    </source>
</evidence>
<accession>A0ABQ9GUL5</accession>
<dbReference type="SMART" id="SM00225">
    <property type="entry name" value="BTB"/>
    <property type="match status" value="1"/>
</dbReference>
<evidence type="ECO:0000259" key="3">
    <source>
        <dbReference type="PROSITE" id="PS50097"/>
    </source>
</evidence>
<reference evidence="4 5" key="1">
    <citation type="submission" date="2023-02" db="EMBL/GenBank/DDBJ databases">
        <title>LHISI_Scaffold_Assembly.</title>
        <authorList>
            <person name="Stuart O.P."/>
            <person name="Cleave R."/>
            <person name="Magrath M.J.L."/>
            <person name="Mikheyev A.S."/>
        </authorList>
    </citation>
    <scope>NUCLEOTIDE SEQUENCE [LARGE SCALE GENOMIC DNA]</scope>
    <source>
        <strain evidence="4">Daus_M_001</strain>
        <tissue evidence="4">Leg muscle</tissue>
    </source>
</reference>
<comment type="caution">
    <text evidence="4">The sequence shown here is derived from an EMBL/GenBank/DDBJ whole genome shotgun (WGS) entry which is preliminary data.</text>
</comment>
<comment type="subcellular location">
    <subcellularLocation>
        <location evidence="1">Nucleus</location>
    </subcellularLocation>
</comment>
<gene>
    <name evidence="4" type="ORF">PR048_023590</name>
</gene>
<dbReference type="InterPro" id="IPR051095">
    <property type="entry name" value="Dros_DevTransReg"/>
</dbReference>
<keyword evidence="5" id="KW-1185">Reference proteome</keyword>
<name>A0ABQ9GUL5_9NEOP</name>
<proteinExistence type="predicted"/>
<sequence length="265" mass="29771">MAREAFNVLWKNHTISLHDQLYLRYLYQELVDVTIACVDGRIRAHRLVLSSCSKYFKTVFDDNLCEHPVVIVKGASCRTFQSLVVFMYTGSVKVLREDFEEFMSLADELKVRGLCNDIPLDETTTVNLREQVTTELELSGAEDTGLGAPSSVDSVKNSAKSDEVKGFEFVSSFSNNNSFPEELELEHLNCDVALKECRAVNSDDKSSNDIRAYLKNASNVPSIKQEMDNGTIQVEEEDLVSQNALQNIFSHVCTLVNGKFCIVLF</sequence>
<organism evidence="4 5">
    <name type="scientific">Dryococelus australis</name>
    <dbReference type="NCBI Taxonomy" id="614101"/>
    <lineage>
        <taxon>Eukaryota</taxon>
        <taxon>Metazoa</taxon>
        <taxon>Ecdysozoa</taxon>
        <taxon>Arthropoda</taxon>
        <taxon>Hexapoda</taxon>
        <taxon>Insecta</taxon>
        <taxon>Pterygota</taxon>
        <taxon>Neoptera</taxon>
        <taxon>Polyneoptera</taxon>
        <taxon>Phasmatodea</taxon>
        <taxon>Verophasmatodea</taxon>
        <taxon>Anareolatae</taxon>
        <taxon>Phasmatidae</taxon>
        <taxon>Eurycanthinae</taxon>
        <taxon>Dryococelus</taxon>
    </lineage>
</organism>
<dbReference type="EMBL" id="JARBHB010000009">
    <property type="protein sequence ID" value="KAJ8875691.1"/>
    <property type="molecule type" value="Genomic_DNA"/>
</dbReference>
<evidence type="ECO:0000256" key="2">
    <source>
        <dbReference type="ARBA" id="ARBA00023242"/>
    </source>
</evidence>
<dbReference type="Proteomes" id="UP001159363">
    <property type="component" value="Chromosome 8"/>
</dbReference>
<evidence type="ECO:0000256" key="1">
    <source>
        <dbReference type="ARBA" id="ARBA00004123"/>
    </source>
</evidence>
<evidence type="ECO:0000313" key="4">
    <source>
        <dbReference type="EMBL" id="KAJ8875691.1"/>
    </source>
</evidence>
<dbReference type="PANTHER" id="PTHR23110:SF99">
    <property type="entry name" value="BROAD-COMPLEX CORE PROTEIN ISOFORM 6"/>
    <property type="match status" value="1"/>
</dbReference>